<dbReference type="KEGG" id="tbk:HF295_04840"/>
<gene>
    <name evidence="9" type="ORF">HF295_04840</name>
</gene>
<feature type="transmembrane region" description="Helical" evidence="7">
    <location>
        <begin position="12"/>
        <end position="30"/>
    </location>
</feature>
<evidence type="ECO:0000256" key="6">
    <source>
        <dbReference type="ARBA" id="ARBA00023136"/>
    </source>
</evidence>
<comment type="subcellular location">
    <subcellularLocation>
        <location evidence="1">Cell membrane</location>
        <topology evidence="1">Multi-pass membrane protein</topology>
    </subcellularLocation>
</comment>
<dbReference type="Pfam" id="PF04039">
    <property type="entry name" value="MnhB"/>
    <property type="match status" value="1"/>
</dbReference>
<protein>
    <submittedName>
        <fullName evidence="9">Sodium:proton antiporter</fullName>
    </submittedName>
</protein>
<name>A0A7L6N6S6_9MOLU</name>
<evidence type="ECO:0000259" key="8">
    <source>
        <dbReference type="Pfam" id="PF04039"/>
    </source>
</evidence>
<sequence length="142" mass="15175">MNDIIIKNITKIVIPFAQVYGIFIILNGHISPGGGFAGGAIIGTTLILYTLVFGREKGKKKFSHKTSEIAESGGILFFVFIGVIGIFAGGYFLTNLEAGFFEGEIGQILSGGFIPLLMIGIGIKVASTMISLFNLLIDEEKI</sequence>
<evidence type="ECO:0000256" key="4">
    <source>
        <dbReference type="ARBA" id="ARBA00022692"/>
    </source>
</evidence>
<keyword evidence="5 7" id="KW-1133">Transmembrane helix</keyword>
<feature type="transmembrane region" description="Helical" evidence="7">
    <location>
        <begin position="36"/>
        <end position="54"/>
    </location>
</feature>
<reference evidence="9 10" key="1">
    <citation type="submission" date="2020-04" db="EMBL/GenBank/DDBJ databases">
        <authorList>
            <person name="Zheng R.K."/>
            <person name="Sun C.M."/>
        </authorList>
    </citation>
    <scope>NUCLEOTIDE SEQUENCE [LARGE SCALE GENOMIC DNA]</scope>
    <source>
        <strain evidence="10">zrk29</strain>
    </source>
</reference>
<organism evidence="9 10">
    <name type="scientific">Hujiaoplasma nucleasis</name>
    <dbReference type="NCBI Taxonomy" id="2725268"/>
    <lineage>
        <taxon>Bacteria</taxon>
        <taxon>Bacillati</taxon>
        <taxon>Mycoplasmatota</taxon>
        <taxon>Mollicutes</taxon>
        <taxon>Candidatus Izemoplasmatales</taxon>
        <taxon>Hujiaoplasmataceae</taxon>
        <taxon>Hujiaoplasma</taxon>
    </lineage>
</organism>
<feature type="domain" description="Na+/H+ antiporter MnhB subunit-related protein" evidence="8">
    <location>
        <begin position="5"/>
        <end position="130"/>
    </location>
</feature>
<evidence type="ECO:0000256" key="7">
    <source>
        <dbReference type="SAM" id="Phobius"/>
    </source>
</evidence>
<accession>A0A7L6N6S6</accession>
<dbReference type="Proteomes" id="UP000512167">
    <property type="component" value="Chromosome"/>
</dbReference>
<evidence type="ECO:0000256" key="2">
    <source>
        <dbReference type="ARBA" id="ARBA00009425"/>
    </source>
</evidence>
<feature type="transmembrane region" description="Helical" evidence="7">
    <location>
        <begin position="113"/>
        <end position="137"/>
    </location>
</feature>
<keyword evidence="6 7" id="KW-0472">Membrane</keyword>
<evidence type="ECO:0000256" key="5">
    <source>
        <dbReference type="ARBA" id="ARBA00022989"/>
    </source>
</evidence>
<keyword evidence="3" id="KW-1003">Cell membrane</keyword>
<dbReference type="AlphaFoldDB" id="A0A7L6N6S6"/>
<dbReference type="InterPro" id="IPR007182">
    <property type="entry name" value="MnhB"/>
</dbReference>
<keyword evidence="4 7" id="KW-0812">Transmembrane</keyword>
<evidence type="ECO:0000256" key="3">
    <source>
        <dbReference type="ARBA" id="ARBA00022475"/>
    </source>
</evidence>
<dbReference type="PANTHER" id="PTHR33932:SF4">
    <property type="entry name" value="NA(+)_H(+) ANTIPORTER SUBUNIT B"/>
    <property type="match status" value="1"/>
</dbReference>
<dbReference type="RefSeq" id="WP_312031052.1">
    <property type="nucleotide sequence ID" value="NZ_CP051151.1"/>
</dbReference>
<dbReference type="EMBL" id="CP051151">
    <property type="protein sequence ID" value="QLY40224.1"/>
    <property type="molecule type" value="Genomic_DNA"/>
</dbReference>
<evidence type="ECO:0000256" key="1">
    <source>
        <dbReference type="ARBA" id="ARBA00004651"/>
    </source>
</evidence>
<dbReference type="PANTHER" id="PTHR33932">
    <property type="entry name" value="NA(+)/H(+) ANTIPORTER SUBUNIT B"/>
    <property type="match status" value="1"/>
</dbReference>
<proteinExistence type="inferred from homology"/>
<evidence type="ECO:0000313" key="10">
    <source>
        <dbReference type="Proteomes" id="UP000512167"/>
    </source>
</evidence>
<keyword evidence="10" id="KW-1185">Reference proteome</keyword>
<comment type="similarity">
    <text evidence="2">Belongs to the CPA3 antiporters (TC 2.A.63) subunit B family.</text>
</comment>
<dbReference type="GO" id="GO:0005886">
    <property type="term" value="C:plasma membrane"/>
    <property type="evidence" value="ECO:0007669"/>
    <property type="project" value="UniProtKB-SubCell"/>
</dbReference>
<evidence type="ECO:0000313" key="9">
    <source>
        <dbReference type="EMBL" id="QLY40224.1"/>
    </source>
</evidence>
<feature type="transmembrane region" description="Helical" evidence="7">
    <location>
        <begin position="75"/>
        <end position="93"/>
    </location>
</feature>
<dbReference type="InterPro" id="IPR050622">
    <property type="entry name" value="CPA3_antiporter_subunitB"/>
</dbReference>